<dbReference type="GeneID" id="82444081"/>
<dbReference type="AlphaFoldDB" id="A0AAW5N7I5"/>
<feature type="transmembrane region" description="Helical" evidence="1">
    <location>
        <begin position="69"/>
        <end position="91"/>
    </location>
</feature>
<dbReference type="Proteomes" id="UP001204579">
    <property type="component" value="Unassembled WGS sequence"/>
</dbReference>
<dbReference type="RefSeq" id="WP_018711676.1">
    <property type="nucleotide sequence ID" value="NZ_CALULB010000025.1"/>
</dbReference>
<proteinExistence type="predicted"/>
<protein>
    <recommendedName>
        <fullName evidence="4">Anti-sigma factor</fullName>
    </recommendedName>
</protein>
<dbReference type="EMBL" id="JANRHJ010000016">
    <property type="protein sequence ID" value="MCR8874963.1"/>
    <property type="molecule type" value="Genomic_DNA"/>
</dbReference>
<comment type="caution">
    <text evidence="2">The sequence shown here is derived from an EMBL/GenBank/DDBJ whole genome shotgun (WGS) entry which is preliminary data.</text>
</comment>
<keyword evidence="1" id="KW-0472">Membrane</keyword>
<organism evidence="2 3">
    <name type="scientific">Phocaeicola barnesiae</name>
    <dbReference type="NCBI Taxonomy" id="376804"/>
    <lineage>
        <taxon>Bacteria</taxon>
        <taxon>Pseudomonadati</taxon>
        <taxon>Bacteroidota</taxon>
        <taxon>Bacteroidia</taxon>
        <taxon>Bacteroidales</taxon>
        <taxon>Bacteroidaceae</taxon>
        <taxon>Phocaeicola</taxon>
    </lineage>
</organism>
<gene>
    <name evidence="2" type="ORF">NW209_13235</name>
</gene>
<keyword evidence="1" id="KW-0812">Transmembrane</keyword>
<name>A0AAW5N7I5_9BACT</name>
<keyword evidence="3" id="KW-1185">Reference proteome</keyword>
<accession>A0AAW5N7I5</accession>
<evidence type="ECO:0000256" key="1">
    <source>
        <dbReference type="SAM" id="Phobius"/>
    </source>
</evidence>
<evidence type="ECO:0000313" key="3">
    <source>
        <dbReference type="Proteomes" id="UP001204579"/>
    </source>
</evidence>
<sequence>MKQDERTLQQWKDLAARYFEAETSPAEEQELAYFLTTPASQDREFDEIRAVMGYLATGRMYHRKRKSSAFRYAAAAAVIGLLLTTTVWQLAQNRNVCVAYIYGERCTDTETVLTEALKSIEKVRQEPQEETILQEQLSDIFQTLEENDTLTITDTPHL</sequence>
<evidence type="ECO:0000313" key="2">
    <source>
        <dbReference type="EMBL" id="MCR8874963.1"/>
    </source>
</evidence>
<reference evidence="2 3" key="1">
    <citation type="submission" date="2022-08" db="EMBL/GenBank/DDBJ databases">
        <authorList>
            <person name="Zeman M."/>
            <person name="Kubasova T."/>
        </authorList>
    </citation>
    <scope>NUCLEOTIDE SEQUENCE [LARGE SCALE GENOMIC DNA]</scope>
    <source>
        <strain evidence="2 3">ET62</strain>
    </source>
</reference>
<keyword evidence="1" id="KW-1133">Transmembrane helix</keyword>
<evidence type="ECO:0008006" key="4">
    <source>
        <dbReference type="Google" id="ProtNLM"/>
    </source>
</evidence>